<sequence>MTISVVGFGLLGAQAWHLQVKNFDKYHALAENNRITLLPLPPQRGRILDRNGIVLAEDVYLPALEIATSQVRNIDRLAAQLSPIVPITPQEIRRFKKLAAASKNTDGTIPLKTRLTDEEAARLAAVRFRFDGVEIKARPHRRYPLGTSAAHVIGHIGRISAADNDWLARTDNVSNYAGSTHIGKLGLEQSYESALHGTVGIEEVEVTASGRPVRSLSRRPATPGQDIQLSLDIPLQQLAEQLFVGWRGALVAIEPRTGEILAFVSMPSFDPNLFVDGIDQQNWQRLNTDPARPLLNRPLRGTYPPGSTYKPFMALAILQNGVRKPDDVIQDPGYFMLGKHRFRDSKPQGHGKVDLFRSIVVSSDTYYYGASYDLGVDRIHDFMKPWGFGQLTGIDLPDEQPGLLPSSAWKQQRFKQPWYPGETPSIGIGQGYNAFTILQLAHATATLANDAIVQRPHLVTHIGTVSPDTSSDTRSGRPLPVARQYVQLVQRAMADVNRKGTARLAFQGAGYESAGKTGTAQVIGIRQNEKYDERKVAQHFRDHSLYMGYAPVENPRIALAMVVENGGFGARTAAPIARKLFDFYLLGKRPTELDTPVNPADIEPDVPEETQP</sequence>
<evidence type="ECO:0000256" key="2">
    <source>
        <dbReference type="ARBA" id="ARBA00004236"/>
    </source>
</evidence>
<evidence type="ECO:0000256" key="12">
    <source>
        <dbReference type="ARBA" id="ARBA00023136"/>
    </source>
</evidence>
<gene>
    <name evidence="14 17" type="primary">mrdA</name>
    <name evidence="17" type="ORF">EHV23_11035</name>
</gene>
<dbReference type="EMBL" id="RRUE01000002">
    <property type="protein sequence ID" value="RRN44645.1"/>
    <property type="molecule type" value="Genomic_DNA"/>
</dbReference>
<dbReference type="Proteomes" id="UP000270261">
    <property type="component" value="Unassembled WGS sequence"/>
</dbReference>
<evidence type="ECO:0000256" key="9">
    <source>
        <dbReference type="ARBA" id="ARBA00022960"/>
    </source>
</evidence>
<dbReference type="GO" id="GO:0008360">
    <property type="term" value="P:regulation of cell shape"/>
    <property type="evidence" value="ECO:0007669"/>
    <property type="project" value="UniProtKB-KW"/>
</dbReference>
<accession>A0A3R8LRK8</accession>
<dbReference type="Gene3D" id="3.40.710.10">
    <property type="entry name" value="DD-peptidase/beta-lactamase superfamily"/>
    <property type="match status" value="1"/>
</dbReference>
<feature type="active site" description="Acyl-ester intermediate" evidence="14">
    <location>
        <position position="307"/>
    </location>
</feature>
<comment type="caution">
    <text evidence="14">Lacks conserved residue(s) required for the propagation of feature annotation.</text>
</comment>
<protein>
    <recommendedName>
        <fullName evidence="14">Peptidoglycan D,D-transpeptidase MrdA</fullName>
        <ecNumber evidence="14">3.4.16.4</ecNumber>
    </recommendedName>
    <alternativeName>
        <fullName evidence="14">Penicillin-binding protein 2</fullName>
        <shortName evidence="14">PBP-2</shortName>
    </alternativeName>
</protein>
<dbReference type="GO" id="GO:0005886">
    <property type="term" value="C:plasma membrane"/>
    <property type="evidence" value="ECO:0007669"/>
    <property type="project" value="UniProtKB-SubCell"/>
</dbReference>
<evidence type="ECO:0000256" key="4">
    <source>
        <dbReference type="ARBA" id="ARBA00022519"/>
    </source>
</evidence>
<keyword evidence="8 14" id="KW-0378">Hydrolase</keyword>
<feature type="domain" description="Penicillin-binding protein dimerisation" evidence="16">
    <location>
        <begin position="40"/>
        <end position="215"/>
    </location>
</feature>
<keyword evidence="12 14" id="KW-0472">Membrane</keyword>
<dbReference type="GO" id="GO:0008658">
    <property type="term" value="F:penicillin binding"/>
    <property type="evidence" value="ECO:0007669"/>
    <property type="project" value="InterPro"/>
</dbReference>
<evidence type="ECO:0000256" key="5">
    <source>
        <dbReference type="ARBA" id="ARBA00022645"/>
    </source>
</evidence>
<keyword evidence="9 14" id="KW-0133">Cell shape</keyword>
<keyword evidence="10 14" id="KW-0573">Peptidoglycan synthesis</keyword>
<dbReference type="HAMAP" id="MF_02081">
    <property type="entry name" value="MrdA_transpept"/>
    <property type="match status" value="1"/>
</dbReference>
<dbReference type="InterPro" id="IPR001460">
    <property type="entry name" value="PCN-bd_Tpept"/>
</dbReference>
<dbReference type="GO" id="GO:0006508">
    <property type="term" value="P:proteolysis"/>
    <property type="evidence" value="ECO:0007669"/>
    <property type="project" value="UniProtKB-KW"/>
</dbReference>
<reference evidence="17 18" key="1">
    <citation type="submission" date="2018-11" db="EMBL/GenBank/DDBJ databases">
        <title>Genome sequencing of Lautropia sp. KCOM 2505 (= ChDC F240).</title>
        <authorList>
            <person name="Kook J.-K."/>
            <person name="Park S.-N."/>
            <person name="Lim Y.K."/>
        </authorList>
    </citation>
    <scope>NUCLEOTIDE SEQUENCE [LARGE SCALE GENOMIC DNA]</scope>
    <source>
        <strain evidence="17 18">KCOM 2505</strain>
    </source>
</reference>
<dbReference type="PANTHER" id="PTHR30627">
    <property type="entry name" value="PEPTIDOGLYCAN D,D-TRANSPEPTIDASE"/>
    <property type="match status" value="1"/>
</dbReference>
<keyword evidence="5 14" id="KW-0121">Carboxypeptidase</keyword>
<dbReference type="InterPro" id="IPR017790">
    <property type="entry name" value="Penicillin-binding_protein_2"/>
</dbReference>
<dbReference type="Gene3D" id="3.90.1310.10">
    <property type="entry name" value="Penicillin-binding protein 2a (Domain 2)"/>
    <property type="match status" value="1"/>
</dbReference>
<dbReference type="GO" id="GO:0071972">
    <property type="term" value="F:peptidoglycan L,D-transpeptidase activity"/>
    <property type="evidence" value="ECO:0007669"/>
    <property type="project" value="TreeGrafter"/>
</dbReference>
<evidence type="ECO:0000256" key="1">
    <source>
        <dbReference type="ARBA" id="ARBA00004167"/>
    </source>
</evidence>
<name>A0A3R8LRK8_9BURK</name>
<evidence type="ECO:0000256" key="14">
    <source>
        <dbReference type="HAMAP-Rule" id="MF_02081"/>
    </source>
</evidence>
<dbReference type="InterPro" id="IPR050515">
    <property type="entry name" value="Beta-lactam/transpept"/>
</dbReference>
<comment type="pathway">
    <text evidence="14">Cell wall biogenesis; peptidoglycan biosynthesis.</text>
</comment>
<evidence type="ECO:0000256" key="13">
    <source>
        <dbReference type="ARBA" id="ARBA00023316"/>
    </source>
</evidence>
<evidence type="ECO:0000313" key="18">
    <source>
        <dbReference type="Proteomes" id="UP000270261"/>
    </source>
</evidence>
<dbReference type="Pfam" id="PF00905">
    <property type="entry name" value="Transpeptidase"/>
    <property type="match status" value="1"/>
</dbReference>
<comment type="function">
    <text evidence="14">Catalyzes cross-linking of the peptidoglycan cell wall.</text>
</comment>
<dbReference type="Gene3D" id="3.30.1390.30">
    <property type="entry name" value="Penicillin-binding protein 2a, domain 3"/>
    <property type="match status" value="1"/>
</dbReference>
<keyword evidence="3 14" id="KW-1003">Cell membrane</keyword>
<dbReference type="NCBIfam" id="TIGR03423">
    <property type="entry name" value="pbp2_mrdA"/>
    <property type="match status" value="1"/>
</dbReference>
<keyword evidence="7 14" id="KW-0812">Transmembrane</keyword>
<dbReference type="Pfam" id="PF03717">
    <property type="entry name" value="PBP_dimer"/>
    <property type="match status" value="1"/>
</dbReference>
<evidence type="ECO:0000256" key="10">
    <source>
        <dbReference type="ARBA" id="ARBA00022984"/>
    </source>
</evidence>
<proteinExistence type="inferred from homology"/>
<evidence type="ECO:0000256" key="11">
    <source>
        <dbReference type="ARBA" id="ARBA00022989"/>
    </source>
</evidence>
<keyword evidence="13 14" id="KW-0961">Cell wall biogenesis/degradation</keyword>
<organism evidence="17 18">
    <name type="scientific">Lautropia dentalis</name>
    <dbReference type="NCBI Taxonomy" id="2490857"/>
    <lineage>
        <taxon>Bacteria</taxon>
        <taxon>Pseudomonadati</taxon>
        <taxon>Pseudomonadota</taxon>
        <taxon>Betaproteobacteria</taxon>
        <taxon>Burkholderiales</taxon>
        <taxon>Burkholderiaceae</taxon>
        <taxon>Lautropia</taxon>
    </lineage>
</organism>
<dbReference type="InterPro" id="IPR036138">
    <property type="entry name" value="PBP_dimer_sf"/>
</dbReference>
<evidence type="ECO:0000256" key="3">
    <source>
        <dbReference type="ARBA" id="ARBA00022475"/>
    </source>
</evidence>
<keyword evidence="11 14" id="KW-1133">Transmembrane helix</keyword>
<dbReference type="AlphaFoldDB" id="A0A3R8LRK8"/>
<comment type="catalytic activity">
    <reaction evidence="14">
        <text>Preferential cleavage: (Ac)2-L-Lys-D-Ala-|-D-Ala. Also transpeptidation of peptidyl-alanyl moieties that are N-acyl substituents of D-alanine.</text>
        <dbReference type="EC" id="3.4.16.4"/>
    </reaction>
</comment>
<evidence type="ECO:0000256" key="6">
    <source>
        <dbReference type="ARBA" id="ARBA00022670"/>
    </source>
</evidence>
<evidence type="ECO:0000259" key="15">
    <source>
        <dbReference type="Pfam" id="PF00905"/>
    </source>
</evidence>
<evidence type="ECO:0000313" key="17">
    <source>
        <dbReference type="EMBL" id="RRN44645.1"/>
    </source>
</evidence>
<dbReference type="EC" id="3.4.16.4" evidence="14"/>
<keyword evidence="18" id="KW-1185">Reference proteome</keyword>
<comment type="subcellular location">
    <subcellularLocation>
        <location evidence="2">Cell membrane</location>
    </subcellularLocation>
    <subcellularLocation>
        <location evidence="1">Membrane</location>
        <topology evidence="1">Single-pass membrane protein</topology>
    </subcellularLocation>
</comment>
<comment type="similarity">
    <text evidence="14">Belongs to the transpeptidase family. MrdA subfamily.</text>
</comment>
<dbReference type="SUPFAM" id="SSF56601">
    <property type="entry name" value="beta-lactamase/transpeptidase-like"/>
    <property type="match status" value="1"/>
</dbReference>
<dbReference type="InterPro" id="IPR012338">
    <property type="entry name" value="Beta-lactam/transpept-like"/>
</dbReference>
<keyword evidence="6 14" id="KW-0645">Protease</keyword>
<dbReference type="GO" id="GO:0071555">
    <property type="term" value="P:cell wall organization"/>
    <property type="evidence" value="ECO:0007669"/>
    <property type="project" value="UniProtKB-KW"/>
</dbReference>
<comment type="caution">
    <text evidence="17">The sequence shown here is derived from an EMBL/GenBank/DDBJ whole genome shotgun (WGS) entry which is preliminary data.</text>
</comment>
<dbReference type="FunFam" id="3.40.710.10:FF:000024">
    <property type="entry name" value="Penicillin-binding protein 2"/>
    <property type="match status" value="1"/>
</dbReference>
<dbReference type="PANTHER" id="PTHR30627:SF2">
    <property type="entry name" value="PEPTIDOGLYCAN D,D-TRANSPEPTIDASE MRDA"/>
    <property type="match status" value="1"/>
</dbReference>
<dbReference type="InterPro" id="IPR005311">
    <property type="entry name" value="PBP_dimer"/>
</dbReference>
<feature type="domain" description="Penicillin-binding protein transpeptidase" evidence="15">
    <location>
        <begin position="248"/>
        <end position="581"/>
    </location>
</feature>
<dbReference type="OrthoDB" id="9789078at2"/>
<evidence type="ECO:0000256" key="7">
    <source>
        <dbReference type="ARBA" id="ARBA00022692"/>
    </source>
</evidence>
<evidence type="ECO:0000256" key="8">
    <source>
        <dbReference type="ARBA" id="ARBA00022801"/>
    </source>
</evidence>
<dbReference type="SUPFAM" id="SSF56519">
    <property type="entry name" value="Penicillin binding protein dimerisation domain"/>
    <property type="match status" value="1"/>
</dbReference>
<dbReference type="GO" id="GO:0009252">
    <property type="term" value="P:peptidoglycan biosynthetic process"/>
    <property type="evidence" value="ECO:0007669"/>
    <property type="project" value="UniProtKB-UniRule"/>
</dbReference>
<keyword evidence="4 14" id="KW-0997">Cell inner membrane</keyword>
<dbReference type="GO" id="GO:0009002">
    <property type="term" value="F:serine-type D-Ala-D-Ala carboxypeptidase activity"/>
    <property type="evidence" value="ECO:0007669"/>
    <property type="project" value="UniProtKB-UniRule"/>
</dbReference>
<evidence type="ECO:0000259" key="16">
    <source>
        <dbReference type="Pfam" id="PF03717"/>
    </source>
</evidence>